<dbReference type="CDD" id="cd09121">
    <property type="entry name" value="PLDc_DNaseII_2"/>
    <property type="match status" value="1"/>
</dbReference>
<dbReference type="GO" id="GO:0005509">
    <property type="term" value="F:calcium ion binding"/>
    <property type="evidence" value="ECO:0007669"/>
    <property type="project" value="InterPro"/>
</dbReference>
<feature type="domain" description="Letm1 RBD" evidence="25">
    <location>
        <begin position="300"/>
        <end position="553"/>
    </location>
</feature>
<evidence type="ECO:0000256" key="8">
    <source>
        <dbReference type="ARBA" id="ARBA00022692"/>
    </source>
</evidence>
<dbReference type="InterPro" id="IPR033122">
    <property type="entry name" value="LETM1-like_RBD"/>
</dbReference>
<proteinExistence type="inferred from homology"/>
<keyword evidence="27" id="KW-1185">Reference proteome</keyword>
<evidence type="ECO:0000256" key="1">
    <source>
        <dbReference type="ARBA" id="ARBA00004434"/>
    </source>
</evidence>
<evidence type="ECO:0000256" key="19">
    <source>
        <dbReference type="ARBA" id="ARBA00031360"/>
    </source>
</evidence>
<evidence type="ECO:0000256" key="21">
    <source>
        <dbReference type="SAM" id="Coils"/>
    </source>
</evidence>
<dbReference type="InterPro" id="IPR044202">
    <property type="entry name" value="LETM1/MDM38-like"/>
</dbReference>
<dbReference type="PANTHER" id="PTHR14009:SF1">
    <property type="entry name" value="MITOCHONDRIAL PROTON_CALCIUM EXCHANGER PROTEIN"/>
    <property type="match status" value="1"/>
</dbReference>
<evidence type="ECO:0000256" key="16">
    <source>
        <dbReference type="ARBA" id="ARBA00023065"/>
    </source>
</evidence>
<evidence type="ECO:0000256" key="17">
    <source>
        <dbReference type="ARBA" id="ARBA00023128"/>
    </source>
</evidence>
<dbReference type="EnsemblMetazoa" id="AQUA003808-RA">
    <property type="protein sequence ID" value="AQUA003808-PA"/>
    <property type="gene ID" value="AQUA003808"/>
</dbReference>
<evidence type="ECO:0000256" key="6">
    <source>
        <dbReference type="ARBA" id="ARBA00022449"/>
    </source>
</evidence>
<dbReference type="InterPro" id="IPR002048">
    <property type="entry name" value="EF_hand_dom"/>
</dbReference>
<keyword evidence="7" id="KW-0109">Calcium transport</keyword>
<dbReference type="GO" id="GO:0043022">
    <property type="term" value="F:ribosome binding"/>
    <property type="evidence" value="ECO:0007669"/>
    <property type="project" value="InterPro"/>
</dbReference>
<dbReference type="GO" id="GO:0005743">
    <property type="term" value="C:mitochondrial inner membrane"/>
    <property type="evidence" value="ECO:0007669"/>
    <property type="project" value="UniProtKB-SubCell"/>
</dbReference>
<dbReference type="CDD" id="cd09120">
    <property type="entry name" value="PLDc_DNaseII_1"/>
    <property type="match status" value="1"/>
</dbReference>
<feature type="compositionally biased region" description="Low complexity" evidence="22">
    <location>
        <begin position="128"/>
        <end position="148"/>
    </location>
</feature>
<dbReference type="GO" id="GO:0015297">
    <property type="term" value="F:antiporter activity"/>
    <property type="evidence" value="ECO:0007669"/>
    <property type="project" value="UniProtKB-KW"/>
</dbReference>
<feature type="region of interest" description="Disordered" evidence="22">
    <location>
        <begin position="124"/>
        <end position="148"/>
    </location>
</feature>
<dbReference type="PROSITE" id="PS51758">
    <property type="entry name" value="LETM1_RBD"/>
    <property type="match status" value="1"/>
</dbReference>
<feature type="region of interest" description="Disordered" evidence="22">
    <location>
        <begin position="524"/>
        <end position="550"/>
    </location>
</feature>
<comment type="similarity">
    <text evidence="2">Belongs to the DNase II family.</text>
</comment>
<evidence type="ECO:0000256" key="4">
    <source>
        <dbReference type="ARBA" id="ARBA00020557"/>
    </source>
</evidence>
<keyword evidence="16" id="KW-0406">Ion transport</keyword>
<evidence type="ECO:0000256" key="10">
    <source>
        <dbReference type="ARBA" id="ARBA00022792"/>
    </source>
</evidence>
<reference evidence="26" key="1">
    <citation type="submission" date="2020-05" db="UniProtKB">
        <authorList>
            <consortium name="EnsemblMetazoa"/>
        </authorList>
    </citation>
    <scope>IDENTIFICATION</scope>
    <source>
        <strain evidence="26">SANGQUA</strain>
    </source>
</reference>
<dbReference type="GO" id="GO:0004531">
    <property type="term" value="F:deoxyribonuclease II activity"/>
    <property type="evidence" value="ECO:0007669"/>
    <property type="project" value="InterPro"/>
</dbReference>
<evidence type="ECO:0000256" key="3">
    <source>
        <dbReference type="ARBA" id="ARBA00009584"/>
    </source>
</evidence>
<evidence type="ECO:0000256" key="23">
    <source>
        <dbReference type="SAM" id="Phobius"/>
    </source>
</evidence>
<dbReference type="Pfam" id="PF26561">
    <property type="entry name" value="LETM1_C"/>
    <property type="match status" value="1"/>
</dbReference>
<evidence type="ECO:0000313" key="27">
    <source>
        <dbReference type="Proteomes" id="UP000076407"/>
    </source>
</evidence>
<keyword evidence="14 23" id="KW-1133">Transmembrane helix</keyword>
<evidence type="ECO:0000256" key="18">
    <source>
        <dbReference type="ARBA" id="ARBA00023136"/>
    </source>
</evidence>
<dbReference type="InterPro" id="IPR011992">
    <property type="entry name" value="EF-hand-dom_pair"/>
</dbReference>
<evidence type="ECO:0000256" key="5">
    <source>
        <dbReference type="ARBA" id="ARBA00022448"/>
    </source>
</evidence>
<dbReference type="Proteomes" id="UP000076407">
    <property type="component" value="Unassembled WGS sequence"/>
</dbReference>
<dbReference type="PROSITE" id="PS50222">
    <property type="entry name" value="EF_HAND_2"/>
    <property type="match status" value="1"/>
</dbReference>
<keyword evidence="5" id="KW-0813">Transport</keyword>
<keyword evidence="6" id="KW-0050">Antiport</keyword>
<keyword evidence="17 20" id="KW-0496">Mitochondrion</keyword>
<keyword evidence="11" id="KW-0378">Hydrolase</keyword>
<accession>A0A182X1Y9</accession>
<evidence type="ECO:0000256" key="14">
    <source>
        <dbReference type="ARBA" id="ARBA00022989"/>
    </source>
</evidence>
<dbReference type="InterPro" id="IPR004947">
    <property type="entry name" value="DNase_II"/>
</dbReference>
<evidence type="ECO:0000256" key="12">
    <source>
        <dbReference type="ARBA" id="ARBA00022837"/>
    </source>
</evidence>
<dbReference type="VEuPathDB" id="VectorBase:AQUA003808"/>
<feature type="region of interest" description="Disordered" evidence="22">
    <location>
        <begin position="824"/>
        <end position="847"/>
    </location>
</feature>
<evidence type="ECO:0000256" key="2">
    <source>
        <dbReference type="ARBA" id="ARBA00007527"/>
    </source>
</evidence>
<evidence type="ECO:0000256" key="20">
    <source>
        <dbReference type="PROSITE-ProRule" id="PRU01094"/>
    </source>
</evidence>
<dbReference type="Pfam" id="PF03265">
    <property type="entry name" value="DNase_II"/>
    <property type="match status" value="1"/>
</dbReference>
<sequence>MSVLLRNQSQLFGMNRCYRNVHPNVRVRFVSYRTKRPIGLISAQYDSLLQPHTIFSGSTGSRTWTPAGRVRQDGGVPLLDALGYRCGTVLLGPPSIRCISTTSWLGDQPSSKVEVTVQTLKKKEKEQQQQQQQQQQLANGVPNGAAAAPTAATSKVLADLGTSAANAPVGASTGASADAQSQTAPPAAAVVAAAPVVKKTLKQRIWAELVHYYHGFRLLFIDINISRKLLWRVLNGKTLTRREHKLLIRTTSDLFRLVPFSVFIIVPFMELLLPLAIKLFPGMLPSTFQTATEREDKIKQNLKVKIEMAKFLQKTLDDMAVQNKEHRSQAAKDFSEFFTRIRTTENFTISNEEILKFSKLFEDEITLDSLNRQQLQALCRVLEVSPIGTSNLLRFQLRLKLRNLAADDRTIQKEGIASLNLSELQAACRARGMRAYGASEERLKSQLQEWINLSLNEKVPPSLLLLSRALVLPENITTGDKLKATISSLPDSVATVTKAAIGEREGKIDNKTKIEVIKEEERKIKEEREEEKEKQKEQQELVDGAPVLTADGKTVEPGAVVPEQPEIIFAPAPATTIVLDKIPPQPHTVEEISSKDLEVLGDALGTLSKDKKSLLVEKEEIRDLKEEIADYQEDVQELQEVVTAASNQEEVQVKESRAAKLLFKKVNSMINRMDTVLTELERKEKQLKEKVHAAEQSEEVQKPPAADEELVRIDELMSAIKKIQNVTDDSRLDQISKILGKIDDDQDGQIKVEDVLKVIETIGKENVKLNAKQVDELIDLLDKEEELEAEDKIEKALTKSLEAKEKQKEQKEKEKEKLLELTDKATDLSSLAPPPPPSPTDPTKQQLDDGTAIIDADALQKVVEELAKITYGQSSAPPDDVLGCRLETGELVDWYYLYKLPKESSERDSPTNGLRYTFVSSKDVVGKHTKGSPLQWHTAQYSVNQSESAPGRTITPSSRHPSTVFTILYNDEPANAPVDMERGHTKGVVSTDGTAGYWLIHSVPKFPPAIGSDYGYPHTGMMYGQSFLCITLNATQMETVARQLLFNEVTVYSKSVPAALAARFPTLQRAAQMAPVDKSPPFYSAQTIQSRAGVEFVTFAKSRHFGKELYADWIAPALDVGLMVESWQHGSGNLPSDCSSDGGRRRHSVLNVREVSVGREDRFSTLKDHSKWAVGGAGGDGGVKDAKEWICVGDINRQEHQKQRGGGSVCQSSKLVAELYRGMIDEVEPCPK</sequence>
<keyword evidence="15 21" id="KW-0175">Coiled coil</keyword>
<dbReference type="Pfam" id="PF07766">
    <property type="entry name" value="LETM1_RBD"/>
    <property type="match status" value="1"/>
</dbReference>
<keyword evidence="12" id="KW-0106">Calcium</keyword>
<name>A0A182X1Y9_ANOQN</name>
<feature type="coiled-coil region" evidence="21">
    <location>
        <begin position="607"/>
        <end position="700"/>
    </location>
</feature>
<dbReference type="GO" id="GO:0030003">
    <property type="term" value="P:intracellular monoatomic cation homeostasis"/>
    <property type="evidence" value="ECO:0007669"/>
    <property type="project" value="TreeGrafter"/>
</dbReference>
<evidence type="ECO:0000256" key="11">
    <source>
        <dbReference type="ARBA" id="ARBA00022801"/>
    </source>
</evidence>
<evidence type="ECO:0000256" key="13">
    <source>
        <dbReference type="ARBA" id="ARBA00022946"/>
    </source>
</evidence>
<evidence type="ECO:0000256" key="9">
    <source>
        <dbReference type="ARBA" id="ARBA00022723"/>
    </source>
</evidence>
<dbReference type="InterPro" id="IPR059005">
    <property type="entry name" value="LETM1_C"/>
</dbReference>
<evidence type="ECO:0000256" key="22">
    <source>
        <dbReference type="SAM" id="MobiDB-lite"/>
    </source>
</evidence>
<dbReference type="SUPFAM" id="SSF47473">
    <property type="entry name" value="EF-hand"/>
    <property type="match status" value="1"/>
</dbReference>
<keyword evidence="18 23" id="KW-0472">Membrane</keyword>
<keyword evidence="9" id="KW-0479">Metal-binding</keyword>
<feature type="domain" description="EF-hand" evidence="24">
    <location>
        <begin position="730"/>
        <end position="765"/>
    </location>
</feature>
<evidence type="ECO:0000256" key="7">
    <source>
        <dbReference type="ARBA" id="ARBA00022568"/>
    </source>
</evidence>
<evidence type="ECO:0000313" key="26">
    <source>
        <dbReference type="EnsemblMetazoa" id="AQUA003808-PA"/>
    </source>
</evidence>
<evidence type="ECO:0000256" key="15">
    <source>
        <dbReference type="ARBA" id="ARBA00023054"/>
    </source>
</evidence>
<dbReference type="PANTHER" id="PTHR14009">
    <property type="entry name" value="LEUCINE ZIPPER-EF-HAND CONTAINING TRANSMEMBRANE PROTEIN"/>
    <property type="match status" value="1"/>
</dbReference>
<feature type="transmembrane region" description="Helical" evidence="23">
    <location>
        <begin position="254"/>
        <end position="277"/>
    </location>
</feature>
<protein>
    <recommendedName>
        <fullName evidence="4">Mitochondrial proton/calcium exchanger protein</fullName>
    </recommendedName>
    <alternativeName>
        <fullName evidence="19">Leucine zipper-EF-hand-containing transmembrane protein 1</fullName>
    </alternativeName>
</protein>
<comment type="subcellular location">
    <subcellularLocation>
        <location evidence="1">Mitochondrion inner membrane</location>
        <topology evidence="1">Single-pass membrane protein</topology>
    </subcellularLocation>
</comment>
<keyword evidence="13" id="KW-0809">Transit peptide</keyword>
<dbReference type="AlphaFoldDB" id="A0A182X1Y9"/>
<keyword evidence="10" id="KW-0999">Mitochondrion inner membrane</keyword>
<feature type="compositionally biased region" description="Basic and acidic residues" evidence="22">
    <location>
        <begin position="524"/>
        <end position="539"/>
    </location>
</feature>
<dbReference type="STRING" id="34691.A0A182X1Y9"/>
<comment type="similarity">
    <text evidence="3">Belongs to the LETM1 family.</text>
</comment>
<keyword evidence="8 23" id="KW-0812">Transmembrane</keyword>
<evidence type="ECO:0000259" key="25">
    <source>
        <dbReference type="PROSITE" id="PS51758"/>
    </source>
</evidence>
<organism evidence="26 27">
    <name type="scientific">Anopheles quadriannulatus</name>
    <name type="common">Mosquito</name>
    <dbReference type="NCBI Taxonomy" id="34691"/>
    <lineage>
        <taxon>Eukaryota</taxon>
        <taxon>Metazoa</taxon>
        <taxon>Ecdysozoa</taxon>
        <taxon>Arthropoda</taxon>
        <taxon>Hexapoda</taxon>
        <taxon>Insecta</taxon>
        <taxon>Pterygota</taxon>
        <taxon>Neoptera</taxon>
        <taxon>Endopterygota</taxon>
        <taxon>Diptera</taxon>
        <taxon>Nematocera</taxon>
        <taxon>Culicoidea</taxon>
        <taxon>Culicidae</taxon>
        <taxon>Anophelinae</taxon>
        <taxon>Anopheles</taxon>
    </lineage>
</organism>
<evidence type="ECO:0000259" key="24">
    <source>
        <dbReference type="PROSITE" id="PS50222"/>
    </source>
</evidence>